<protein>
    <submittedName>
        <fullName evidence="6">26S proteasome non-ATPase regulatory subunit 3</fullName>
    </submittedName>
</protein>
<evidence type="ECO:0000256" key="4">
    <source>
        <dbReference type="ARBA" id="ARBA00023242"/>
    </source>
</evidence>
<organism evidence="6 7">
    <name type="scientific">Nosema bombycis (strain CQ1 / CVCC 102059)</name>
    <name type="common">Microsporidian parasite</name>
    <name type="synonym">Pebrine of silkworm</name>
    <dbReference type="NCBI Taxonomy" id="578461"/>
    <lineage>
        <taxon>Eukaryota</taxon>
        <taxon>Fungi</taxon>
        <taxon>Fungi incertae sedis</taxon>
        <taxon>Microsporidia</taxon>
        <taxon>Nosematidae</taxon>
        <taxon>Nosema</taxon>
    </lineage>
</organism>
<dbReference type="InterPro" id="IPR050756">
    <property type="entry name" value="CSN3"/>
</dbReference>
<dbReference type="OMA" id="YDICISK"/>
<dbReference type="HOGENOM" id="CLU_062465_0_0_1"/>
<dbReference type="OrthoDB" id="1713558at2759"/>
<dbReference type="Proteomes" id="UP000016927">
    <property type="component" value="Unassembled WGS sequence"/>
</dbReference>
<dbReference type="GO" id="GO:0008180">
    <property type="term" value="C:COP9 signalosome"/>
    <property type="evidence" value="ECO:0007669"/>
    <property type="project" value="TreeGrafter"/>
</dbReference>
<dbReference type="InterPro" id="IPR000717">
    <property type="entry name" value="PCI_dom"/>
</dbReference>
<dbReference type="Pfam" id="PF01399">
    <property type="entry name" value="PCI"/>
    <property type="match status" value="1"/>
</dbReference>
<dbReference type="GO" id="GO:0005737">
    <property type="term" value="C:cytoplasm"/>
    <property type="evidence" value="ECO:0007669"/>
    <property type="project" value="UniProtKB-SubCell"/>
</dbReference>
<dbReference type="VEuPathDB" id="MicrosporidiaDB:NBO_41g0049"/>
<dbReference type="SMART" id="SM00753">
    <property type="entry name" value="PAM"/>
    <property type="match status" value="1"/>
</dbReference>
<comment type="subcellular location">
    <subcellularLocation>
        <location evidence="2">Cytoplasm</location>
    </subcellularLocation>
    <subcellularLocation>
        <location evidence="1">Nucleus</location>
    </subcellularLocation>
</comment>
<keyword evidence="4" id="KW-0539">Nucleus</keyword>
<evidence type="ECO:0000313" key="6">
    <source>
        <dbReference type="EMBL" id="EOB14075.1"/>
    </source>
</evidence>
<dbReference type="STRING" id="578461.R0MIR2"/>
<dbReference type="AlphaFoldDB" id="R0MIR2"/>
<evidence type="ECO:0000256" key="2">
    <source>
        <dbReference type="ARBA" id="ARBA00004496"/>
    </source>
</evidence>
<accession>R0MIR2</accession>
<name>R0MIR2_NOSB1</name>
<evidence type="ECO:0000259" key="5">
    <source>
        <dbReference type="PROSITE" id="PS50250"/>
    </source>
</evidence>
<evidence type="ECO:0000256" key="3">
    <source>
        <dbReference type="ARBA" id="ARBA00022490"/>
    </source>
</evidence>
<keyword evidence="7" id="KW-1185">Reference proteome</keyword>
<dbReference type="GO" id="GO:0000502">
    <property type="term" value="C:proteasome complex"/>
    <property type="evidence" value="ECO:0007669"/>
    <property type="project" value="UniProtKB-KW"/>
</dbReference>
<dbReference type="Gene3D" id="1.25.40.570">
    <property type="match status" value="1"/>
</dbReference>
<keyword evidence="3" id="KW-0963">Cytoplasm</keyword>
<dbReference type="PANTHER" id="PTHR10758:SF1">
    <property type="entry name" value="COP9 SIGNALOSOME COMPLEX SUBUNIT 3"/>
    <property type="match status" value="1"/>
</dbReference>
<reference evidence="6 7" key="1">
    <citation type="journal article" date="2013" name="BMC Genomics">
        <title>Comparative genomics of parasitic silkworm microsporidia reveal an association between genome expansion and host adaptation.</title>
        <authorList>
            <person name="Pan G."/>
            <person name="Xu J."/>
            <person name="Li T."/>
            <person name="Xia Q."/>
            <person name="Liu S.L."/>
            <person name="Zhang G."/>
            <person name="Li S."/>
            <person name="Li C."/>
            <person name="Liu H."/>
            <person name="Yang L."/>
            <person name="Liu T."/>
            <person name="Zhang X."/>
            <person name="Wu Z."/>
            <person name="Fan W."/>
            <person name="Dang X."/>
            <person name="Xiang H."/>
            <person name="Tao M."/>
            <person name="Li Y."/>
            <person name="Hu J."/>
            <person name="Li Z."/>
            <person name="Lin L."/>
            <person name="Luo J."/>
            <person name="Geng L."/>
            <person name="Wang L."/>
            <person name="Long M."/>
            <person name="Wan Y."/>
            <person name="He N."/>
            <person name="Zhang Z."/>
            <person name="Lu C."/>
            <person name="Keeling P.J."/>
            <person name="Wang J."/>
            <person name="Xiang Z."/>
            <person name="Zhou Z."/>
        </authorList>
    </citation>
    <scope>NUCLEOTIDE SEQUENCE [LARGE SCALE GENOMIC DNA]</scope>
    <source>
        <strain evidence="7">CQ1 / CVCC 102059</strain>
    </source>
</reference>
<proteinExistence type="predicted"/>
<dbReference type="SUPFAM" id="SSF46785">
    <property type="entry name" value="Winged helix' DNA-binding domain"/>
    <property type="match status" value="1"/>
</dbReference>
<gene>
    <name evidence="6" type="primary">PSMD3</name>
    <name evidence="6" type="ORF">NBO_41g0049</name>
</gene>
<dbReference type="PROSITE" id="PS50250">
    <property type="entry name" value="PCI"/>
    <property type="match status" value="1"/>
</dbReference>
<evidence type="ECO:0000256" key="1">
    <source>
        <dbReference type="ARBA" id="ARBA00004123"/>
    </source>
</evidence>
<evidence type="ECO:0000313" key="7">
    <source>
        <dbReference type="Proteomes" id="UP000016927"/>
    </source>
</evidence>
<dbReference type="PANTHER" id="PTHR10758">
    <property type="entry name" value="26S PROTEASOME NON-ATPASE REGULATORY SUBUNIT 3/COP9 SIGNALOSOME COMPLEX SUBUNIT 3"/>
    <property type="match status" value="1"/>
</dbReference>
<dbReference type="InterPro" id="IPR036390">
    <property type="entry name" value="WH_DNA-bd_sf"/>
</dbReference>
<dbReference type="EMBL" id="KB908949">
    <property type="protein sequence ID" value="EOB14075.1"/>
    <property type="molecule type" value="Genomic_DNA"/>
</dbReference>
<keyword evidence="6" id="KW-0647">Proteasome</keyword>
<feature type="domain" description="PCI" evidence="5">
    <location>
        <begin position="165"/>
        <end position="335"/>
    </location>
</feature>
<sequence length="371" mass="43687">MENKHLEDLKDILDELEVNTEQGMDYFDRKYKKLVKNITEEEIHSIQPRNKMQVVALNTIFVGILFTKKSYETLVEYVEENLIEIISGYTRKYDSFVAKIIKSYYASRKICKLDSSILFSLMVPNKEKGNEETISVLTNCILDMLIQNKIYVRMENKITTTGEQAKYNYYNGVIEMVEMNYDKALEFFHHASILSKNKNLSETIEKNIILCMLLKSEFNIPYAFSKRLRVYFEIIKTVKDADMKGFEFVLEKNKEDLMKDNLYFIAQRLSQNVVQEGIRKIAFVYSRISYKDIANSLKMEVENVDFILKKTINQGLIRGRVENETFFSLPYSDKMHSLDGLVKDGLYLTKYIRDQMKYPKIEPLCYEKISK</sequence>
<dbReference type="GO" id="GO:0006511">
    <property type="term" value="P:ubiquitin-dependent protein catabolic process"/>
    <property type="evidence" value="ECO:0007669"/>
    <property type="project" value="TreeGrafter"/>
</dbReference>